<proteinExistence type="predicted"/>
<keyword evidence="2" id="KW-1185">Reference proteome</keyword>
<feature type="non-terminal residue" evidence="1">
    <location>
        <position position="40"/>
    </location>
</feature>
<sequence>MVETECPVYIQIVGLLKNISKICHLTMVGIFEGYNVKIFS</sequence>
<name>A0A653C5M2_CALMS</name>
<dbReference type="Proteomes" id="UP000410492">
    <property type="component" value="Unassembled WGS sequence"/>
</dbReference>
<accession>A0A653C5M2</accession>
<gene>
    <name evidence="1" type="ORF">CALMAC_LOCUS6334</name>
</gene>
<evidence type="ECO:0000313" key="1">
    <source>
        <dbReference type="EMBL" id="VEN43053.1"/>
    </source>
</evidence>
<reference evidence="1 2" key="1">
    <citation type="submission" date="2019-01" db="EMBL/GenBank/DDBJ databases">
        <authorList>
            <person name="Sayadi A."/>
        </authorList>
    </citation>
    <scope>NUCLEOTIDE SEQUENCE [LARGE SCALE GENOMIC DNA]</scope>
</reference>
<dbReference type="EMBL" id="CAACVG010007004">
    <property type="protein sequence ID" value="VEN43053.1"/>
    <property type="molecule type" value="Genomic_DNA"/>
</dbReference>
<evidence type="ECO:0000313" key="2">
    <source>
        <dbReference type="Proteomes" id="UP000410492"/>
    </source>
</evidence>
<protein>
    <submittedName>
        <fullName evidence="1">Uncharacterized protein</fullName>
    </submittedName>
</protein>
<organism evidence="1 2">
    <name type="scientific">Callosobruchus maculatus</name>
    <name type="common">Southern cowpea weevil</name>
    <name type="synonym">Pulse bruchid</name>
    <dbReference type="NCBI Taxonomy" id="64391"/>
    <lineage>
        <taxon>Eukaryota</taxon>
        <taxon>Metazoa</taxon>
        <taxon>Ecdysozoa</taxon>
        <taxon>Arthropoda</taxon>
        <taxon>Hexapoda</taxon>
        <taxon>Insecta</taxon>
        <taxon>Pterygota</taxon>
        <taxon>Neoptera</taxon>
        <taxon>Endopterygota</taxon>
        <taxon>Coleoptera</taxon>
        <taxon>Polyphaga</taxon>
        <taxon>Cucujiformia</taxon>
        <taxon>Chrysomeloidea</taxon>
        <taxon>Chrysomelidae</taxon>
        <taxon>Bruchinae</taxon>
        <taxon>Bruchini</taxon>
        <taxon>Callosobruchus</taxon>
    </lineage>
</organism>
<dbReference type="AlphaFoldDB" id="A0A653C5M2"/>